<evidence type="ECO:0000259" key="13">
    <source>
        <dbReference type="Pfam" id="PF00852"/>
    </source>
</evidence>
<dbReference type="Gene3D" id="3.40.50.11660">
    <property type="entry name" value="Glycosyl transferase family 10, C-terminal domain"/>
    <property type="match status" value="1"/>
</dbReference>
<evidence type="ECO:0000256" key="6">
    <source>
        <dbReference type="ARBA" id="ARBA00022692"/>
    </source>
</evidence>
<dbReference type="InterPro" id="IPR055270">
    <property type="entry name" value="Glyco_tran_10_C"/>
</dbReference>
<evidence type="ECO:0000313" key="16">
    <source>
        <dbReference type="Proteomes" id="UP001374579"/>
    </source>
</evidence>
<dbReference type="FunFam" id="3.40.50.11660:FF:000002">
    <property type="entry name" value="Alpha-(1,3)-fucosyltransferase"/>
    <property type="match status" value="1"/>
</dbReference>
<feature type="domain" description="Fucosyltransferase N-terminal" evidence="14">
    <location>
        <begin position="165"/>
        <end position="256"/>
    </location>
</feature>
<keyword evidence="6 12" id="KW-0812">Transmembrane</keyword>
<evidence type="ECO:0000256" key="9">
    <source>
        <dbReference type="ARBA" id="ARBA00023034"/>
    </source>
</evidence>
<dbReference type="PANTHER" id="PTHR48438:SF1">
    <property type="entry name" value="ALPHA-(1,3)-FUCOSYLTRANSFERASE C-RELATED"/>
    <property type="match status" value="1"/>
</dbReference>
<evidence type="ECO:0000256" key="12">
    <source>
        <dbReference type="RuleBase" id="RU003832"/>
    </source>
</evidence>
<evidence type="ECO:0000256" key="1">
    <source>
        <dbReference type="ARBA" id="ARBA00004323"/>
    </source>
</evidence>
<evidence type="ECO:0000256" key="7">
    <source>
        <dbReference type="ARBA" id="ARBA00022968"/>
    </source>
</evidence>
<dbReference type="InterPro" id="IPR001503">
    <property type="entry name" value="Glyco_trans_10"/>
</dbReference>
<evidence type="ECO:0000256" key="3">
    <source>
        <dbReference type="ARBA" id="ARBA00008919"/>
    </source>
</evidence>
<keyword evidence="11" id="KW-0325">Glycoprotein</keyword>
<keyword evidence="10 12" id="KW-0472">Membrane</keyword>
<reference evidence="15 16" key="1">
    <citation type="submission" date="2024-02" db="EMBL/GenBank/DDBJ databases">
        <title>Chromosome-scale genome assembly of the rough periwinkle Littorina saxatilis.</title>
        <authorList>
            <person name="De Jode A."/>
            <person name="Faria R."/>
            <person name="Formenti G."/>
            <person name="Sims Y."/>
            <person name="Smith T.P."/>
            <person name="Tracey A."/>
            <person name="Wood J.M.D."/>
            <person name="Zagrodzka Z.B."/>
            <person name="Johannesson K."/>
            <person name="Butlin R.K."/>
            <person name="Leder E.H."/>
        </authorList>
    </citation>
    <scope>NUCLEOTIDE SEQUENCE [LARGE SCALE GENOMIC DNA]</scope>
    <source>
        <strain evidence="15">Snail1</strain>
        <tissue evidence="15">Muscle</tissue>
    </source>
</reference>
<keyword evidence="7" id="KW-0735">Signal-anchor</keyword>
<dbReference type="Proteomes" id="UP001374579">
    <property type="component" value="Unassembled WGS sequence"/>
</dbReference>
<dbReference type="SUPFAM" id="SSF53756">
    <property type="entry name" value="UDP-Glycosyltransferase/glycogen phosphorylase"/>
    <property type="match status" value="1"/>
</dbReference>
<dbReference type="InterPro" id="IPR038577">
    <property type="entry name" value="GT10-like_C_sf"/>
</dbReference>
<dbReference type="PANTHER" id="PTHR48438">
    <property type="entry name" value="ALPHA-(1,3)-FUCOSYLTRANSFERASE C-RELATED"/>
    <property type="match status" value="1"/>
</dbReference>
<protein>
    <recommendedName>
        <fullName evidence="12">Fucosyltransferase</fullName>
        <ecNumber evidence="12">2.4.1.-</ecNumber>
    </recommendedName>
</protein>
<name>A0AAN9AIG6_9CAEN</name>
<dbReference type="Pfam" id="PF00852">
    <property type="entry name" value="Glyco_transf_10"/>
    <property type="match status" value="1"/>
</dbReference>
<feature type="domain" description="Fucosyltransferase C-terminal" evidence="13">
    <location>
        <begin position="274"/>
        <end position="466"/>
    </location>
</feature>
<comment type="pathway">
    <text evidence="2">Protein modification; protein glycosylation.</text>
</comment>
<dbReference type="GO" id="GO:0032580">
    <property type="term" value="C:Golgi cisterna membrane"/>
    <property type="evidence" value="ECO:0007669"/>
    <property type="project" value="UniProtKB-SubCell"/>
</dbReference>
<keyword evidence="9 12" id="KW-0333">Golgi apparatus</keyword>
<comment type="subcellular location">
    <subcellularLocation>
        <location evidence="1">Golgi apparatus membrane</location>
        <topology evidence="1">Single-pass type II membrane protein</topology>
    </subcellularLocation>
    <subcellularLocation>
        <location evidence="12">Golgi apparatus</location>
        <location evidence="12">Golgi stack membrane</location>
        <topology evidence="12">Single-pass type II membrane protein</topology>
    </subcellularLocation>
</comment>
<keyword evidence="16" id="KW-1185">Reference proteome</keyword>
<evidence type="ECO:0000256" key="10">
    <source>
        <dbReference type="ARBA" id="ARBA00023136"/>
    </source>
</evidence>
<keyword evidence="8 12" id="KW-1133">Transmembrane helix</keyword>
<gene>
    <name evidence="15" type="ORF">V1264_021586</name>
</gene>
<evidence type="ECO:0000256" key="5">
    <source>
        <dbReference type="ARBA" id="ARBA00022679"/>
    </source>
</evidence>
<evidence type="ECO:0000256" key="8">
    <source>
        <dbReference type="ARBA" id="ARBA00022989"/>
    </source>
</evidence>
<dbReference type="Pfam" id="PF17039">
    <property type="entry name" value="Glyco_tran_10_N"/>
    <property type="match status" value="1"/>
</dbReference>
<keyword evidence="5 12" id="KW-0808">Transferase</keyword>
<dbReference type="GO" id="GO:0000139">
    <property type="term" value="C:Golgi membrane"/>
    <property type="evidence" value="ECO:0007669"/>
    <property type="project" value="UniProtKB-SubCell"/>
</dbReference>
<dbReference type="GO" id="GO:0008417">
    <property type="term" value="F:fucosyltransferase activity"/>
    <property type="evidence" value="ECO:0007669"/>
    <property type="project" value="InterPro"/>
</dbReference>
<evidence type="ECO:0000256" key="11">
    <source>
        <dbReference type="ARBA" id="ARBA00023180"/>
    </source>
</evidence>
<evidence type="ECO:0000256" key="4">
    <source>
        <dbReference type="ARBA" id="ARBA00022676"/>
    </source>
</evidence>
<proteinExistence type="inferred from homology"/>
<dbReference type="EMBL" id="JBAMIC010004070">
    <property type="protein sequence ID" value="KAK7087551.1"/>
    <property type="molecule type" value="Genomic_DNA"/>
</dbReference>
<evidence type="ECO:0000259" key="14">
    <source>
        <dbReference type="Pfam" id="PF17039"/>
    </source>
</evidence>
<keyword evidence="4 12" id="KW-0328">Glycosyltransferase</keyword>
<comment type="caution">
    <text evidence="15">The sequence shown here is derived from an EMBL/GenBank/DDBJ whole genome shotgun (WGS) entry which is preliminary data.</text>
</comment>
<dbReference type="InterPro" id="IPR031481">
    <property type="entry name" value="Glyco_tran_10_N"/>
</dbReference>
<accession>A0AAN9AIG6</accession>
<feature type="transmembrane region" description="Helical" evidence="12">
    <location>
        <begin position="6"/>
        <end position="27"/>
    </location>
</feature>
<comment type="similarity">
    <text evidence="3 12">Belongs to the glycosyltransferase 10 family.</text>
</comment>
<evidence type="ECO:0000256" key="2">
    <source>
        <dbReference type="ARBA" id="ARBA00004922"/>
    </source>
</evidence>
<dbReference type="EC" id="2.4.1.-" evidence="12"/>
<sequence>MRRCRFPSSVSLFVFIVLSGLTLTFILSRQRYGALLRLDFPDDLIKAPRLMTTASSVSRTTRVAWRMFSNGDWGGASISYVDLERHEDGRKPTNEEQYQTSDDWPQFSKTYFPGAVPRSPFKPKVAIKWGFNTAAFLQRPHVKGHPNKMITWVVPPRNVPPLPEPVRLRVCPEMPCRLTTNATFQSQSAALLWNGQIMRSDPVVRSHPDQVFVFHNNEPQKPDWNHRPSFRKPNWRSNFNWTWTYRNDSDLKAFYGYIVKRRVPLKKNYTEIVARKSKQAVWMCSHCHTHGKREQLVAHLKKHMSVDVYGGCGPFKCPRNKDDSCFEMFNERYKFLFAFENAFCTDYISEKFFRYYESDMIVVARGSNEYERHIPPGTFINTNDFNSTRELAKHLNFLDAHPEEYIKILKKKDEYISLFEDWPIRNHAGQTTYMQYHFEAMGYCEICRRLWELDSYRKTIPDLLEWFDPGNCYLPPDVI</sequence>
<evidence type="ECO:0000313" key="15">
    <source>
        <dbReference type="EMBL" id="KAK7087551.1"/>
    </source>
</evidence>
<organism evidence="15 16">
    <name type="scientific">Littorina saxatilis</name>
    <dbReference type="NCBI Taxonomy" id="31220"/>
    <lineage>
        <taxon>Eukaryota</taxon>
        <taxon>Metazoa</taxon>
        <taxon>Spiralia</taxon>
        <taxon>Lophotrochozoa</taxon>
        <taxon>Mollusca</taxon>
        <taxon>Gastropoda</taxon>
        <taxon>Caenogastropoda</taxon>
        <taxon>Littorinimorpha</taxon>
        <taxon>Littorinoidea</taxon>
        <taxon>Littorinidae</taxon>
        <taxon>Littorina</taxon>
    </lineage>
</organism>
<dbReference type="AlphaFoldDB" id="A0AAN9AIG6"/>